<sequence length="274" mass="31775">MEGIWLYKEHGVPAQVAKYKIFFVHGLSACRHSPVILKSLPQEFIEELGLHILSFDKPSYGESGPHPKQTLKSLALDIEELVDQLELGSKFYVIGYSIGSHLVWGCLKYIPHRSSTTCANYQLLVGRWQGLPPKLSTEAYYKQLPQDQWTVRVVHYIPWLTYLWNTQKWFPALSAVTGNPDIFSRQDLEIMHMYFSKENLNLHRTLLVGFGNWEFSPIDLENPFSNNEVSIHLWQGDEDKLVDVESQRFIAKKLPWIQYHELLGAGHFFLMLLE</sequence>
<organism evidence="2">
    <name type="scientific">Quercus suber</name>
    <name type="common">Cork oak</name>
    <dbReference type="NCBI Taxonomy" id="58331"/>
    <lineage>
        <taxon>Eukaryota</taxon>
        <taxon>Viridiplantae</taxon>
        <taxon>Streptophyta</taxon>
        <taxon>Embryophyta</taxon>
        <taxon>Tracheophyta</taxon>
        <taxon>Spermatophyta</taxon>
        <taxon>Magnoliopsida</taxon>
        <taxon>eudicotyledons</taxon>
        <taxon>Gunneridae</taxon>
        <taxon>Pentapetalae</taxon>
        <taxon>rosids</taxon>
        <taxon>fabids</taxon>
        <taxon>Fagales</taxon>
        <taxon>Fagaceae</taxon>
        <taxon>Quercus</taxon>
    </lineage>
</organism>
<dbReference type="PANTHER" id="PTHR45763">
    <property type="entry name" value="HYDROLASE, ALPHA/BETA FOLD FAMILY PROTEIN, EXPRESSED-RELATED"/>
    <property type="match status" value="1"/>
</dbReference>
<dbReference type="Gene3D" id="3.40.50.1820">
    <property type="entry name" value="alpha/beta hydrolase"/>
    <property type="match status" value="1"/>
</dbReference>
<dbReference type="AlphaFoldDB" id="A0AAW0M461"/>
<dbReference type="SUPFAM" id="SSF53474">
    <property type="entry name" value="alpha/beta-Hydrolases"/>
    <property type="match status" value="1"/>
</dbReference>
<accession>A0AAW0M461</accession>
<proteinExistence type="predicted"/>
<dbReference type="InterPro" id="IPR000073">
    <property type="entry name" value="AB_hydrolase_1"/>
</dbReference>
<reference evidence="2" key="3">
    <citation type="submission" date="2023-07" db="EMBL/GenBank/DDBJ databases">
        <title>An improved reference 1 genome and first organelle genomes of Quercus suber.</title>
        <authorList>
            <consortium name="Genosuber Consortium"/>
            <person name="Usie A."/>
            <person name="Serra O."/>
            <person name="Barros P."/>
        </authorList>
    </citation>
    <scope>NUCLEOTIDE SEQUENCE</scope>
    <source>
        <strain evidence="2">HL8</strain>
        <tissue evidence="2">Leaves</tissue>
    </source>
</reference>
<name>A0AAW0M461_QUESU</name>
<reference evidence="2" key="1">
    <citation type="submission" date="2017-12" db="EMBL/GenBank/DDBJ databases">
        <authorList>
            <person name="Barbosa P."/>
            <person name="Usie A."/>
            <person name="Ramos A.M."/>
        </authorList>
    </citation>
    <scope>NUCLEOTIDE SEQUENCE</scope>
    <source>
        <strain evidence="2">HL8</strain>
        <tissue evidence="2">Leaves</tissue>
    </source>
</reference>
<reference evidence="2" key="2">
    <citation type="journal article" date="2018" name="Sci. Data">
        <title>The draft genome sequence of cork oak.</title>
        <authorList>
            <person name="Ramos A.M."/>
            <person name="Usie A."/>
            <person name="Barbosa P."/>
            <person name="Barros P.M."/>
            <person name="Capote T."/>
            <person name="Chaves I."/>
            <person name="Simoes F."/>
            <person name="Abreu I."/>
            <person name="Carrasquinho I."/>
            <person name="Faro C."/>
            <person name="Guimaraes J.B."/>
            <person name="Mendonca D."/>
            <person name="Nobrega F."/>
            <person name="Rodrigues L."/>
            <person name="Saibo N.J.M."/>
            <person name="Varela M.C."/>
            <person name="Egas C."/>
            <person name="Matos J."/>
            <person name="Miguel C.M."/>
            <person name="Oliveira M.M."/>
            <person name="Ricardo C.P."/>
            <person name="Goncalves S."/>
        </authorList>
    </citation>
    <scope>NUCLEOTIDE SEQUENCE [LARGE SCALE GENOMIC DNA]</scope>
    <source>
        <strain evidence="2">HL8</strain>
    </source>
</reference>
<dbReference type="PANTHER" id="PTHR45763:SF61">
    <property type="entry name" value="AB HYDROLASE-1 DOMAIN-CONTAINING PROTEIN"/>
    <property type="match status" value="1"/>
</dbReference>
<comment type="caution">
    <text evidence="2">The sequence shown here is derived from an EMBL/GenBank/DDBJ whole genome shotgun (WGS) entry which is preliminary data.</text>
</comment>
<protein>
    <recommendedName>
        <fullName evidence="1">AB hydrolase-1 domain-containing protein</fullName>
    </recommendedName>
</protein>
<dbReference type="FunFam" id="3.40.50.1820:FF:000270">
    <property type="entry name" value="Alpha/beta-Hydrolases superfamily protein"/>
    <property type="match status" value="1"/>
</dbReference>
<evidence type="ECO:0000313" key="2">
    <source>
        <dbReference type="EMBL" id="KAK7858445.1"/>
    </source>
</evidence>
<feature type="domain" description="AB hydrolase-1" evidence="1">
    <location>
        <begin position="21"/>
        <end position="271"/>
    </location>
</feature>
<dbReference type="EMBL" id="PKMF04000019">
    <property type="protein sequence ID" value="KAK7858445.1"/>
    <property type="molecule type" value="Genomic_DNA"/>
</dbReference>
<evidence type="ECO:0000259" key="1">
    <source>
        <dbReference type="Pfam" id="PF12697"/>
    </source>
</evidence>
<dbReference type="InterPro" id="IPR029058">
    <property type="entry name" value="AB_hydrolase_fold"/>
</dbReference>
<gene>
    <name evidence="2" type="ORF">CFP56_012340</name>
</gene>
<dbReference type="Pfam" id="PF12697">
    <property type="entry name" value="Abhydrolase_6"/>
    <property type="match status" value="1"/>
</dbReference>